<dbReference type="EMBL" id="MN740962">
    <property type="protein sequence ID" value="QHU20131.1"/>
    <property type="molecule type" value="Genomic_DNA"/>
</dbReference>
<dbReference type="GO" id="GO:0005737">
    <property type="term" value="C:cytoplasm"/>
    <property type="evidence" value="ECO:0007669"/>
    <property type="project" value="TreeGrafter"/>
</dbReference>
<dbReference type="SUPFAM" id="SSF52799">
    <property type="entry name" value="(Phosphotyrosine protein) phosphatases II"/>
    <property type="match status" value="1"/>
</dbReference>
<dbReference type="Gene3D" id="3.90.190.10">
    <property type="entry name" value="Protein tyrosine phosphatase superfamily"/>
    <property type="match status" value="1"/>
</dbReference>
<dbReference type="PROSITE" id="PS00383">
    <property type="entry name" value="TYR_PHOSPHATASE_1"/>
    <property type="match status" value="1"/>
</dbReference>
<evidence type="ECO:0000259" key="4">
    <source>
        <dbReference type="PROSITE" id="PS50056"/>
    </source>
</evidence>
<dbReference type="PROSITE" id="PS50056">
    <property type="entry name" value="TYR_PHOSPHATASE_2"/>
    <property type="match status" value="1"/>
</dbReference>
<dbReference type="GO" id="GO:0008330">
    <property type="term" value="F:protein tyrosine/threonine phosphatase activity"/>
    <property type="evidence" value="ECO:0007669"/>
    <property type="project" value="TreeGrafter"/>
</dbReference>
<dbReference type="Pfam" id="PF00782">
    <property type="entry name" value="DSPc"/>
    <property type="match status" value="1"/>
</dbReference>
<dbReference type="GO" id="GO:0033550">
    <property type="term" value="F:MAP kinase tyrosine phosphatase activity"/>
    <property type="evidence" value="ECO:0007669"/>
    <property type="project" value="TreeGrafter"/>
</dbReference>
<dbReference type="GO" id="GO:0017017">
    <property type="term" value="F:MAP kinase tyrosine/serine/threonine phosphatase activity"/>
    <property type="evidence" value="ECO:0007669"/>
    <property type="project" value="TreeGrafter"/>
</dbReference>
<dbReference type="PROSITE" id="PS50054">
    <property type="entry name" value="TYR_PHOSPHATASE_DUAL"/>
    <property type="match status" value="1"/>
</dbReference>
<dbReference type="GO" id="GO:0043409">
    <property type="term" value="P:negative regulation of MAPK cascade"/>
    <property type="evidence" value="ECO:0007669"/>
    <property type="project" value="TreeGrafter"/>
</dbReference>
<dbReference type="InterPro" id="IPR016130">
    <property type="entry name" value="Tyr_Pase_AS"/>
</dbReference>
<sequence>MTLFIDFRTENTPFIPFEKVLIGNLNSYHILEAKQIDVLKLISEHHPISTSESIILIINDQAKGKVIAEKLSEKWPQKTFTPLSDVSVLKLFPDVSSPPLSPASSPMRSFSMIMPNLYISDMYHAQNFELLSTLNINAIINIAPKLAENKFEQKYPFVYMTIYEDDNPKVDMKSYFSFTNKFIEKYRKDRGVLVHCAAGISRSSTVIIAYVMYKLKLGFNEAYTFVQERHPITDPNFGFICQLHQYEKEIKGTDS</sequence>
<dbReference type="PANTHER" id="PTHR10159">
    <property type="entry name" value="DUAL SPECIFICITY PROTEIN PHOSPHATASE"/>
    <property type="match status" value="1"/>
</dbReference>
<evidence type="ECO:0008006" key="6">
    <source>
        <dbReference type="Google" id="ProtNLM"/>
    </source>
</evidence>
<reference evidence="5" key="1">
    <citation type="journal article" date="2020" name="Nature">
        <title>Giant virus diversity and host interactions through global metagenomics.</title>
        <authorList>
            <person name="Schulz F."/>
            <person name="Roux S."/>
            <person name="Paez-Espino D."/>
            <person name="Jungbluth S."/>
            <person name="Walsh D.A."/>
            <person name="Denef V.J."/>
            <person name="McMahon K.D."/>
            <person name="Konstantinidis K.T."/>
            <person name="Eloe-Fadrosh E.A."/>
            <person name="Kyrpides N.C."/>
            <person name="Woyke T."/>
        </authorList>
    </citation>
    <scope>NUCLEOTIDE SEQUENCE</scope>
    <source>
        <strain evidence="5">GVMAG-S-3300013014-136</strain>
    </source>
</reference>
<feature type="domain" description="Tyrosine specific protein phosphatases" evidence="4">
    <location>
        <begin position="173"/>
        <end position="231"/>
    </location>
</feature>
<dbReference type="CDD" id="cd14498">
    <property type="entry name" value="DSP"/>
    <property type="match status" value="1"/>
</dbReference>
<dbReference type="PANTHER" id="PTHR10159:SF519">
    <property type="entry name" value="DUAL SPECIFICITY PROTEIN PHOSPHATASE MPK3"/>
    <property type="match status" value="1"/>
</dbReference>
<keyword evidence="2" id="KW-0904">Protein phosphatase</keyword>
<proteinExistence type="predicted"/>
<evidence type="ECO:0000256" key="2">
    <source>
        <dbReference type="ARBA" id="ARBA00022912"/>
    </source>
</evidence>
<evidence type="ECO:0000256" key="1">
    <source>
        <dbReference type="ARBA" id="ARBA00022801"/>
    </source>
</evidence>
<dbReference type="InterPro" id="IPR020422">
    <property type="entry name" value="TYR_PHOSPHATASE_DUAL_dom"/>
</dbReference>
<name>A0A6C0KSG2_9ZZZZ</name>
<keyword evidence="1" id="KW-0378">Hydrolase</keyword>
<evidence type="ECO:0000313" key="5">
    <source>
        <dbReference type="EMBL" id="QHU20131.1"/>
    </source>
</evidence>
<dbReference type="InterPro" id="IPR000340">
    <property type="entry name" value="Dual-sp_phosphatase_cat-dom"/>
</dbReference>
<dbReference type="InterPro" id="IPR000387">
    <property type="entry name" value="Tyr_Pase_dom"/>
</dbReference>
<feature type="domain" description="Tyrosine-protein phosphatase" evidence="3">
    <location>
        <begin position="109"/>
        <end position="252"/>
    </location>
</feature>
<organism evidence="5">
    <name type="scientific">viral metagenome</name>
    <dbReference type="NCBI Taxonomy" id="1070528"/>
    <lineage>
        <taxon>unclassified sequences</taxon>
        <taxon>metagenomes</taxon>
        <taxon>organismal metagenomes</taxon>
    </lineage>
</organism>
<evidence type="ECO:0000259" key="3">
    <source>
        <dbReference type="PROSITE" id="PS50054"/>
    </source>
</evidence>
<protein>
    <recommendedName>
        <fullName evidence="6">Protein-serine/threonine phosphatase</fullName>
    </recommendedName>
</protein>
<dbReference type="InterPro" id="IPR029021">
    <property type="entry name" value="Prot-tyrosine_phosphatase-like"/>
</dbReference>
<dbReference type="AlphaFoldDB" id="A0A6C0KSG2"/>
<dbReference type="SMART" id="SM00195">
    <property type="entry name" value="DSPc"/>
    <property type="match status" value="1"/>
</dbReference>
<accession>A0A6C0KSG2</accession>